<sequence>MVPTVTYSPEREDEMAFTQPFFSTPYVVVSRH</sequence>
<dbReference type="Gene3D" id="3.40.190.10">
    <property type="entry name" value="Periplasmic binding protein-like II"/>
    <property type="match status" value="1"/>
</dbReference>
<accession>A0A447RR37</accession>
<dbReference type="EMBL" id="LR134162">
    <property type="protein sequence ID" value="VEB02224.1"/>
    <property type="molecule type" value="Genomic_DNA"/>
</dbReference>
<dbReference type="Proteomes" id="UP000282433">
    <property type="component" value="Chromosome"/>
</dbReference>
<dbReference type="SUPFAM" id="SSF53850">
    <property type="entry name" value="Periplasmic binding protein-like II"/>
    <property type="match status" value="1"/>
</dbReference>
<reference evidence="1 2" key="1">
    <citation type="submission" date="2018-12" db="EMBL/GenBank/DDBJ databases">
        <authorList>
            <consortium name="Pathogen Informatics"/>
        </authorList>
    </citation>
    <scope>NUCLEOTIDE SEQUENCE [LARGE SCALE GENOMIC DNA]</scope>
    <source>
        <strain evidence="1 2">NCTC13635</strain>
    </source>
</reference>
<organism evidence="1 2">
    <name type="scientific">Klebsiella pneumoniae</name>
    <dbReference type="NCBI Taxonomy" id="573"/>
    <lineage>
        <taxon>Bacteria</taxon>
        <taxon>Pseudomonadati</taxon>
        <taxon>Pseudomonadota</taxon>
        <taxon>Gammaproteobacteria</taxon>
        <taxon>Enterobacterales</taxon>
        <taxon>Enterobacteriaceae</taxon>
        <taxon>Klebsiella/Raoultella group</taxon>
        <taxon>Klebsiella</taxon>
        <taxon>Klebsiella pneumoniae complex</taxon>
    </lineage>
</organism>
<dbReference type="AlphaFoldDB" id="A0A447RR37"/>
<evidence type="ECO:0000313" key="2">
    <source>
        <dbReference type="Proteomes" id="UP000282433"/>
    </source>
</evidence>
<protein>
    <submittedName>
        <fullName evidence="1">Hybrid sensory histidine kinase in two-component regulatory system with EvgA</fullName>
    </submittedName>
</protein>
<gene>
    <name evidence="1" type="ORF">NCTC13635_02688</name>
</gene>
<evidence type="ECO:0000313" key="1">
    <source>
        <dbReference type="EMBL" id="VEB02224.1"/>
    </source>
</evidence>
<name>A0A447RR37_KLEPN</name>
<proteinExistence type="predicted"/>